<evidence type="ECO:0000313" key="2">
    <source>
        <dbReference type="EMBL" id="MCR2834569.1"/>
    </source>
</evidence>
<reference evidence="2 3" key="1">
    <citation type="submission" date="2022-08" db="EMBL/GenBank/DDBJ databases">
        <title>Polyphasic taxonomy analysis of Qipengyuania sp.RS5-5.</title>
        <authorList>
            <person name="Xamxidin M."/>
            <person name="Wu M."/>
        </authorList>
    </citation>
    <scope>NUCLEOTIDE SEQUENCE [LARGE SCALE GENOMIC DNA]</scope>
    <source>
        <strain evidence="2 3">RS5-5</strain>
    </source>
</reference>
<proteinExistence type="predicted"/>
<evidence type="ECO:0000256" key="1">
    <source>
        <dbReference type="SAM" id="Phobius"/>
    </source>
</evidence>
<dbReference type="RefSeq" id="WP_257596403.1">
    <property type="nucleotide sequence ID" value="NZ_JANKHH010000006.1"/>
</dbReference>
<dbReference type="Proteomes" id="UP001206067">
    <property type="component" value="Unassembled WGS sequence"/>
</dbReference>
<accession>A0ABT1XTI4</accession>
<feature type="transmembrane region" description="Helical" evidence="1">
    <location>
        <begin position="68"/>
        <end position="89"/>
    </location>
</feature>
<keyword evidence="1" id="KW-0472">Membrane</keyword>
<name>A0ABT1XTI4_9SPHN</name>
<organism evidence="2 3">
    <name type="scientific">Parerythrobacter lacustris</name>
    <dbReference type="NCBI Taxonomy" id="2969984"/>
    <lineage>
        <taxon>Bacteria</taxon>
        <taxon>Pseudomonadati</taxon>
        <taxon>Pseudomonadota</taxon>
        <taxon>Alphaproteobacteria</taxon>
        <taxon>Sphingomonadales</taxon>
        <taxon>Erythrobacteraceae</taxon>
        <taxon>Parerythrobacter</taxon>
    </lineage>
</organism>
<gene>
    <name evidence="2" type="ORF">NSO95_11480</name>
</gene>
<keyword evidence="1" id="KW-0812">Transmembrane</keyword>
<comment type="caution">
    <text evidence="2">The sequence shown here is derived from an EMBL/GenBank/DDBJ whole genome shotgun (WGS) entry which is preliminary data.</text>
</comment>
<evidence type="ECO:0000313" key="3">
    <source>
        <dbReference type="Proteomes" id="UP001206067"/>
    </source>
</evidence>
<protein>
    <submittedName>
        <fullName evidence="2">Uncharacterized protein</fullName>
    </submittedName>
</protein>
<keyword evidence="1" id="KW-1133">Transmembrane helix</keyword>
<sequence length="154" mass="16964">MFGSFLFAISVLACSWLLGWVVGLSAPVLPGNIAISLSIASLAWSGITFDFGASSFSEFFSQSLARRSLHISFALLMGLTLSWLLLRIFTEWSIEPNLRDFGPCTKFTYGECGSVDLSETRRERSVDLVNAAMAAVIAFSPITLVLKRVRNFLR</sequence>
<dbReference type="EMBL" id="JANKHH010000006">
    <property type="protein sequence ID" value="MCR2834569.1"/>
    <property type="molecule type" value="Genomic_DNA"/>
</dbReference>
<feature type="transmembrane region" description="Helical" evidence="1">
    <location>
        <begin position="128"/>
        <end position="146"/>
    </location>
</feature>
<keyword evidence="3" id="KW-1185">Reference proteome</keyword>
<feature type="transmembrane region" description="Helical" evidence="1">
    <location>
        <begin position="33"/>
        <end position="56"/>
    </location>
</feature>